<organism evidence="2 3">
    <name type="scientific">Undibacterium rugosum</name>
    <dbReference type="NCBI Taxonomy" id="2762291"/>
    <lineage>
        <taxon>Bacteria</taxon>
        <taxon>Pseudomonadati</taxon>
        <taxon>Pseudomonadota</taxon>
        <taxon>Betaproteobacteria</taxon>
        <taxon>Burkholderiales</taxon>
        <taxon>Oxalobacteraceae</taxon>
        <taxon>Undibacterium</taxon>
    </lineage>
</organism>
<dbReference type="RefSeq" id="WP_186879604.1">
    <property type="nucleotide sequence ID" value="NZ_JACOGG010000001.1"/>
</dbReference>
<accession>A0A923HXG2</accession>
<evidence type="ECO:0000256" key="1">
    <source>
        <dbReference type="SAM" id="SignalP"/>
    </source>
</evidence>
<keyword evidence="3" id="KW-1185">Reference proteome</keyword>
<dbReference type="EMBL" id="JACOGG010000001">
    <property type="protein sequence ID" value="MBC3933974.1"/>
    <property type="molecule type" value="Genomic_DNA"/>
</dbReference>
<keyword evidence="1" id="KW-0732">Signal</keyword>
<gene>
    <name evidence="2" type="ORF">H8K47_01250</name>
</gene>
<dbReference type="Proteomes" id="UP000612361">
    <property type="component" value="Unassembled WGS sequence"/>
</dbReference>
<sequence length="100" mass="10876">MKSTIKNSLILSIALCAGVAAVSQAFTTEVRPAQAEIQTVSIVAKRMTEQEKIAFDTDSAEVQQVIVAARRMNAEEKFAYDQQFSVNQKLAQKSANGKAI</sequence>
<dbReference type="AlphaFoldDB" id="A0A923HXG2"/>
<evidence type="ECO:0000313" key="2">
    <source>
        <dbReference type="EMBL" id="MBC3933974.1"/>
    </source>
</evidence>
<name>A0A923HXG2_9BURK</name>
<proteinExistence type="predicted"/>
<evidence type="ECO:0000313" key="3">
    <source>
        <dbReference type="Proteomes" id="UP000612361"/>
    </source>
</evidence>
<comment type="caution">
    <text evidence="2">The sequence shown here is derived from an EMBL/GenBank/DDBJ whole genome shotgun (WGS) entry which is preliminary data.</text>
</comment>
<feature type="chain" id="PRO_5036805581" evidence="1">
    <location>
        <begin position="26"/>
        <end position="100"/>
    </location>
</feature>
<protein>
    <submittedName>
        <fullName evidence="2">Uncharacterized protein</fullName>
    </submittedName>
</protein>
<feature type="signal peptide" evidence="1">
    <location>
        <begin position="1"/>
        <end position="25"/>
    </location>
</feature>
<reference evidence="2" key="1">
    <citation type="submission" date="2020-08" db="EMBL/GenBank/DDBJ databases">
        <title>Novel species isolated from subtropical streams in China.</title>
        <authorList>
            <person name="Lu H."/>
        </authorList>
    </citation>
    <scope>NUCLEOTIDE SEQUENCE</scope>
    <source>
        <strain evidence="2">CY7W</strain>
    </source>
</reference>